<evidence type="ECO:0000256" key="1">
    <source>
        <dbReference type="SAM" id="MobiDB-lite"/>
    </source>
</evidence>
<protein>
    <submittedName>
        <fullName evidence="2">Uncharacterized protein</fullName>
    </submittedName>
</protein>
<reference evidence="2 3" key="1">
    <citation type="submission" date="2020-02" db="EMBL/GenBank/DDBJ databases">
        <authorList>
            <person name="Ferguson B K."/>
        </authorList>
    </citation>
    <scope>NUCLEOTIDE SEQUENCE [LARGE SCALE GENOMIC DNA]</scope>
</reference>
<dbReference type="AlphaFoldDB" id="A0A6H5J3R2"/>
<feature type="compositionally biased region" description="Basic and acidic residues" evidence="1">
    <location>
        <begin position="157"/>
        <end position="168"/>
    </location>
</feature>
<evidence type="ECO:0000313" key="3">
    <source>
        <dbReference type="Proteomes" id="UP000479190"/>
    </source>
</evidence>
<accession>A0A6H5J3R2</accession>
<feature type="region of interest" description="Disordered" evidence="1">
    <location>
        <begin position="93"/>
        <end position="168"/>
    </location>
</feature>
<dbReference type="EMBL" id="CADCXV010001527">
    <property type="protein sequence ID" value="CAB0045105.1"/>
    <property type="molecule type" value="Genomic_DNA"/>
</dbReference>
<feature type="region of interest" description="Disordered" evidence="1">
    <location>
        <begin position="1"/>
        <end position="20"/>
    </location>
</feature>
<gene>
    <name evidence="2" type="ORF">TBRA_LOCUS16651</name>
</gene>
<dbReference type="Proteomes" id="UP000479190">
    <property type="component" value="Unassembled WGS sequence"/>
</dbReference>
<proteinExistence type="predicted"/>
<name>A0A6H5J3R2_9HYME</name>
<keyword evidence="3" id="KW-1185">Reference proteome</keyword>
<organism evidence="2 3">
    <name type="scientific">Trichogramma brassicae</name>
    <dbReference type="NCBI Taxonomy" id="86971"/>
    <lineage>
        <taxon>Eukaryota</taxon>
        <taxon>Metazoa</taxon>
        <taxon>Ecdysozoa</taxon>
        <taxon>Arthropoda</taxon>
        <taxon>Hexapoda</taxon>
        <taxon>Insecta</taxon>
        <taxon>Pterygota</taxon>
        <taxon>Neoptera</taxon>
        <taxon>Endopterygota</taxon>
        <taxon>Hymenoptera</taxon>
        <taxon>Apocrita</taxon>
        <taxon>Proctotrupomorpha</taxon>
        <taxon>Chalcidoidea</taxon>
        <taxon>Trichogrammatidae</taxon>
        <taxon>Trichogramma</taxon>
    </lineage>
</organism>
<evidence type="ECO:0000313" key="2">
    <source>
        <dbReference type="EMBL" id="CAB0045105.1"/>
    </source>
</evidence>
<feature type="compositionally biased region" description="Basic and acidic residues" evidence="1">
    <location>
        <begin position="93"/>
        <end position="113"/>
    </location>
</feature>
<sequence length="280" mass="33686">MEKEKPASEQQQPRKSHREWRRLVKKLRRQRLRRKAAKLRDQESEQLDLVLQRDPKYIEWKKQQAEQQLKLEVEQRAEHERLEKVWRGWEDHDNGQNRRDWRWSESPERDGRGRMNQRMNHRNFNNRGGGRGFDNRGGSNFDRRDNRGFYASNRRPRQFDNRGGGRYEDDGYRKIQGNRLNLHNLQLNGIQVNAILQRQEVIHALGRFLLLLILKKRWIWTKVRIMSKCHENKLDAVVAAVPTIVQKVVATLLKVQSRNMSGIQQIRIAINFMYNYYVTI</sequence>